<organism evidence="1 2">
    <name type="scientific">Pleuronectes platessa</name>
    <name type="common">European plaice</name>
    <dbReference type="NCBI Taxonomy" id="8262"/>
    <lineage>
        <taxon>Eukaryota</taxon>
        <taxon>Metazoa</taxon>
        <taxon>Chordata</taxon>
        <taxon>Craniata</taxon>
        <taxon>Vertebrata</taxon>
        <taxon>Euteleostomi</taxon>
        <taxon>Actinopterygii</taxon>
        <taxon>Neopterygii</taxon>
        <taxon>Teleostei</taxon>
        <taxon>Neoteleostei</taxon>
        <taxon>Acanthomorphata</taxon>
        <taxon>Carangaria</taxon>
        <taxon>Pleuronectiformes</taxon>
        <taxon>Pleuronectoidei</taxon>
        <taxon>Pleuronectidae</taxon>
        <taxon>Pleuronectes</taxon>
    </lineage>
</organism>
<keyword evidence="2" id="KW-1185">Reference proteome</keyword>
<sequence>MPLALHSCKNLPQPAHLAASASCRCRNVTQSEVTTVTHKESPTAQLSLTARVRVERVRDTGQTHNIG</sequence>
<evidence type="ECO:0000313" key="2">
    <source>
        <dbReference type="Proteomes" id="UP001153269"/>
    </source>
</evidence>
<dbReference type="AlphaFoldDB" id="A0A9N7VUF6"/>
<name>A0A9N7VUF6_PLEPL</name>
<dbReference type="EMBL" id="CADEAL010004391">
    <property type="protein sequence ID" value="CAB1458511.1"/>
    <property type="molecule type" value="Genomic_DNA"/>
</dbReference>
<evidence type="ECO:0000313" key="1">
    <source>
        <dbReference type="EMBL" id="CAB1458511.1"/>
    </source>
</evidence>
<gene>
    <name evidence="1" type="ORF">PLEPLA_LOCUS46341</name>
</gene>
<protein>
    <submittedName>
        <fullName evidence="1">Uncharacterized protein</fullName>
    </submittedName>
</protein>
<reference evidence="1" key="1">
    <citation type="submission" date="2020-03" db="EMBL/GenBank/DDBJ databases">
        <authorList>
            <person name="Weist P."/>
        </authorList>
    </citation>
    <scope>NUCLEOTIDE SEQUENCE</scope>
</reference>
<accession>A0A9N7VUF6</accession>
<proteinExistence type="predicted"/>
<comment type="caution">
    <text evidence="1">The sequence shown here is derived from an EMBL/GenBank/DDBJ whole genome shotgun (WGS) entry which is preliminary data.</text>
</comment>
<dbReference type="Proteomes" id="UP001153269">
    <property type="component" value="Unassembled WGS sequence"/>
</dbReference>